<feature type="transmembrane region" description="Helical" evidence="10">
    <location>
        <begin position="68"/>
        <end position="86"/>
    </location>
</feature>
<dbReference type="GO" id="GO:0005351">
    <property type="term" value="F:carbohydrate:proton symporter activity"/>
    <property type="evidence" value="ECO:0007669"/>
    <property type="project" value="TreeGrafter"/>
</dbReference>
<dbReference type="InterPro" id="IPR005829">
    <property type="entry name" value="Sugar_transporter_CS"/>
</dbReference>
<keyword evidence="5 10" id="KW-1133">Transmembrane helix</keyword>
<comment type="subcellular location">
    <subcellularLocation>
        <location evidence="1">Membrane</location>
        <topology evidence="1">Multi-pass membrane protein</topology>
    </subcellularLocation>
</comment>
<evidence type="ECO:0000256" key="9">
    <source>
        <dbReference type="SAM" id="MobiDB-lite"/>
    </source>
</evidence>
<dbReference type="PROSITE" id="PS50850">
    <property type="entry name" value="MFS"/>
    <property type="match status" value="1"/>
</dbReference>
<dbReference type="AlphaFoldDB" id="A0A077R1L5"/>
<dbReference type="Pfam" id="PF00083">
    <property type="entry name" value="Sugar_tr"/>
    <property type="match status" value="1"/>
</dbReference>
<accession>A0A077R1L5</accession>
<dbReference type="InterPro" id="IPR020846">
    <property type="entry name" value="MFS_dom"/>
</dbReference>
<dbReference type="PROSITE" id="PS00216">
    <property type="entry name" value="SUGAR_TRANSPORT_1"/>
    <property type="match status" value="1"/>
</dbReference>
<keyword evidence="6 10" id="KW-0472">Membrane</keyword>
<feature type="transmembrane region" description="Helical" evidence="10">
    <location>
        <begin position="350"/>
        <end position="370"/>
    </location>
</feature>
<feature type="transmembrane region" description="Helical" evidence="10">
    <location>
        <begin position="415"/>
        <end position="434"/>
    </location>
</feature>
<comment type="similarity">
    <text evidence="2 8">Belongs to the major facilitator superfamily. Sugar transporter (TC 2.A.1.1) family.</text>
</comment>
<feature type="region of interest" description="Disordered" evidence="9">
    <location>
        <begin position="504"/>
        <end position="541"/>
    </location>
</feature>
<comment type="catalytic activity">
    <reaction evidence="7">
        <text>myo-inositol(out) + H(+)(out) = myo-inositol(in) + H(+)(in)</text>
        <dbReference type="Rhea" id="RHEA:60364"/>
        <dbReference type="ChEBI" id="CHEBI:15378"/>
        <dbReference type="ChEBI" id="CHEBI:17268"/>
    </reaction>
</comment>
<protein>
    <submittedName>
        <fullName evidence="12">Related to Quinate permease</fullName>
    </submittedName>
</protein>
<feature type="transmembrane region" description="Helical" evidence="10">
    <location>
        <begin position="93"/>
        <end position="111"/>
    </location>
</feature>
<feature type="domain" description="Major facilitator superfamily (MFS) profile" evidence="11">
    <location>
        <begin position="25"/>
        <end position="476"/>
    </location>
</feature>
<dbReference type="PANTHER" id="PTHR48022:SF8">
    <property type="entry name" value="MAJOR FACILITATOR SUPERFAMILY (MFS) PROFILE DOMAIN-CONTAINING PROTEIN-RELATED"/>
    <property type="match status" value="1"/>
</dbReference>
<keyword evidence="4 10" id="KW-0812">Transmembrane</keyword>
<evidence type="ECO:0000256" key="5">
    <source>
        <dbReference type="ARBA" id="ARBA00022989"/>
    </source>
</evidence>
<dbReference type="NCBIfam" id="TIGR00879">
    <property type="entry name" value="SP"/>
    <property type="match status" value="1"/>
</dbReference>
<dbReference type="PRINTS" id="PR00171">
    <property type="entry name" value="SUGRTRNSPORT"/>
</dbReference>
<evidence type="ECO:0000256" key="7">
    <source>
        <dbReference type="ARBA" id="ARBA00049119"/>
    </source>
</evidence>
<evidence type="ECO:0000313" key="12">
    <source>
        <dbReference type="EMBL" id="CDI52762.1"/>
    </source>
</evidence>
<evidence type="ECO:0000256" key="6">
    <source>
        <dbReference type="ARBA" id="ARBA00023136"/>
    </source>
</evidence>
<proteinExistence type="inferred from homology"/>
<name>A0A077R1L5_9BASI</name>
<feature type="transmembrane region" description="Helical" evidence="10">
    <location>
        <begin position="280"/>
        <end position="300"/>
    </location>
</feature>
<sequence length="556" mass="60676">MFIPSKFVHFSETPSNALNWRLAFAVIGMGLLGASRGIDEGLIGGMISQKKFEKDFDIVAKSNKESNVTAMVQLFSVLGAILGYPISERLGRVRGAQIACILVLFGNALWAGSKGNYAMLMAARAISGTGVGLTPIVAPIFLVEVAPKQIRGLCTSVYSFNVYLGLLLAYCTNLGVKTHINNKTDAIWQVPLSLSFALHSVVLLCVVFLKESPRWLMMKGRTEEASTSLEWYRGMEPREQAFVEEFELIADSVRQEKEATDGLGFISKVRELFGNKNNQFKLVLCVLIQVLGQWQGPGALSTYANRILTLIGVHDTRGYVMSAGFGAVKLGAGILSSFFLIDLFGRRRTLWVSTLCQGLAMLWIAIYLGVYIDHKHAASKAASEAALAGIFIAGASWSAGGNLAQYLINSEIFSLDVRALSASFVMAFHFLMQYSTTRAVQPMLNSGLKGAGTFAIFAGMSLLVALPVYLFFLPETSGQSLERIDELFDLPWYKIGRASRRPVRDEMPSHSMPAALESQWQQDGAAVSSSAEAKDKDKEMGYAASQPAIYAIRDAK</sequence>
<dbReference type="EMBL" id="HG529549">
    <property type="protein sequence ID" value="CDI52762.1"/>
    <property type="molecule type" value="Genomic_DNA"/>
</dbReference>
<dbReference type="InterPro" id="IPR036259">
    <property type="entry name" value="MFS_trans_sf"/>
</dbReference>
<evidence type="ECO:0000256" key="2">
    <source>
        <dbReference type="ARBA" id="ARBA00010992"/>
    </source>
</evidence>
<feature type="transmembrane region" description="Helical" evidence="10">
    <location>
        <begin position="188"/>
        <end position="209"/>
    </location>
</feature>
<dbReference type="InterPro" id="IPR050360">
    <property type="entry name" value="MFS_Sugar_Transporters"/>
</dbReference>
<evidence type="ECO:0000256" key="4">
    <source>
        <dbReference type="ARBA" id="ARBA00022692"/>
    </source>
</evidence>
<evidence type="ECO:0000259" key="11">
    <source>
        <dbReference type="PROSITE" id="PS50850"/>
    </source>
</evidence>
<evidence type="ECO:0000256" key="3">
    <source>
        <dbReference type="ARBA" id="ARBA00022448"/>
    </source>
</evidence>
<evidence type="ECO:0000256" key="1">
    <source>
        <dbReference type="ARBA" id="ARBA00004141"/>
    </source>
</evidence>
<dbReference type="InterPro" id="IPR005828">
    <property type="entry name" value="MFS_sugar_transport-like"/>
</dbReference>
<feature type="transmembrane region" description="Helical" evidence="10">
    <location>
        <begin position="320"/>
        <end position="343"/>
    </location>
</feature>
<keyword evidence="3 8" id="KW-0813">Transport</keyword>
<dbReference type="PANTHER" id="PTHR48022">
    <property type="entry name" value="PLASTIDIC GLUCOSE TRANSPORTER 4"/>
    <property type="match status" value="1"/>
</dbReference>
<dbReference type="Gene3D" id="1.20.1250.20">
    <property type="entry name" value="MFS general substrate transporter like domains"/>
    <property type="match status" value="1"/>
</dbReference>
<feature type="transmembrane region" description="Helical" evidence="10">
    <location>
        <begin position="117"/>
        <end position="143"/>
    </location>
</feature>
<feature type="transmembrane region" description="Helical" evidence="10">
    <location>
        <begin position="385"/>
        <end position="408"/>
    </location>
</feature>
<feature type="compositionally biased region" description="Polar residues" evidence="9">
    <location>
        <begin position="518"/>
        <end position="531"/>
    </location>
</feature>
<dbReference type="InterPro" id="IPR003663">
    <property type="entry name" value="Sugar/inositol_transpt"/>
</dbReference>
<feature type="transmembrane region" description="Helical" evidence="10">
    <location>
        <begin position="454"/>
        <end position="473"/>
    </location>
</feature>
<evidence type="ECO:0000256" key="8">
    <source>
        <dbReference type="RuleBase" id="RU003346"/>
    </source>
</evidence>
<dbReference type="SUPFAM" id="SSF103473">
    <property type="entry name" value="MFS general substrate transporter"/>
    <property type="match status" value="1"/>
</dbReference>
<dbReference type="GO" id="GO:0016020">
    <property type="term" value="C:membrane"/>
    <property type="evidence" value="ECO:0007669"/>
    <property type="project" value="UniProtKB-SubCell"/>
</dbReference>
<feature type="transmembrane region" description="Helical" evidence="10">
    <location>
        <begin position="155"/>
        <end position="176"/>
    </location>
</feature>
<organism evidence="12">
    <name type="scientific">Melanopsichium pennsylvanicum 4</name>
    <dbReference type="NCBI Taxonomy" id="1398559"/>
    <lineage>
        <taxon>Eukaryota</taxon>
        <taxon>Fungi</taxon>
        <taxon>Dikarya</taxon>
        <taxon>Basidiomycota</taxon>
        <taxon>Ustilaginomycotina</taxon>
        <taxon>Ustilaginomycetes</taxon>
        <taxon>Ustilaginales</taxon>
        <taxon>Ustilaginaceae</taxon>
        <taxon>Melanopsichium</taxon>
    </lineage>
</organism>
<reference evidence="12" key="1">
    <citation type="journal article" date="2014" name="Genome Biol. Evol.">
        <title>Gene Loss Rather Than Gene Gain Is Associated with a Host Jump from Monocots to Dicots in the Smut Fungus Melanopsichium pennsylvanicum.</title>
        <authorList>
            <person name="Sharma R."/>
            <person name="Mishra B."/>
            <person name="Runge F."/>
            <person name="Thines M."/>
        </authorList>
    </citation>
    <scope>NUCLEOTIDE SEQUENCE</scope>
    <source>
        <strain evidence="12">4</strain>
    </source>
</reference>
<evidence type="ECO:0000256" key="10">
    <source>
        <dbReference type="SAM" id="Phobius"/>
    </source>
</evidence>